<evidence type="ECO:0000313" key="10">
    <source>
        <dbReference type="Proteomes" id="UP000053664"/>
    </source>
</evidence>
<dbReference type="GO" id="GO:0005681">
    <property type="term" value="C:spliceosomal complex"/>
    <property type="evidence" value="ECO:0007669"/>
    <property type="project" value="UniProtKB-KW"/>
</dbReference>
<feature type="compositionally biased region" description="Low complexity" evidence="8">
    <location>
        <begin position="340"/>
        <end position="349"/>
    </location>
</feature>
<name>A0A061H922_9BASI</name>
<evidence type="ECO:0000256" key="1">
    <source>
        <dbReference type="ARBA" id="ARBA00004123"/>
    </source>
</evidence>
<organism evidence="9 10">
    <name type="scientific">Pseudozyma flocculosa PF-1</name>
    <dbReference type="NCBI Taxonomy" id="1277687"/>
    <lineage>
        <taxon>Eukaryota</taxon>
        <taxon>Fungi</taxon>
        <taxon>Dikarya</taxon>
        <taxon>Basidiomycota</taxon>
        <taxon>Ustilaginomycotina</taxon>
        <taxon>Ustilaginomycetes</taxon>
        <taxon>Ustilaginales</taxon>
        <taxon>Ustilaginaceae</taxon>
        <taxon>Pseudozyma</taxon>
    </lineage>
</organism>
<evidence type="ECO:0000256" key="3">
    <source>
        <dbReference type="ARBA" id="ARBA00022664"/>
    </source>
</evidence>
<comment type="function">
    <text evidence="7">Required for pre-mRNA splicing.</text>
</comment>
<keyword evidence="6 7" id="KW-0539">Nucleus</keyword>
<dbReference type="eggNOG" id="KOG2889">
    <property type="taxonomic scope" value="Eukaryota"/>
</dbReference>
<dbReference type="InterPro" id="IPR005037">
    <property type="entry name" value="PRP38"/>
</dbReference>
<evidence type="ECO:0000256" key="8">
    <source>
        <dbReference type="SAM" id="MobiDB-lite"/>
    </source>
</evidence>
<dbReference type="PANTHER" id="PTHR23142">
    <property type="entry name" value="PRE-MRNA-SPLICING FACTOR 38A-RELATED"/>
    <property type="match status" value="1"/>
</dbReference>
<evidence type="ECO:0000256" key="4">
    <source>
        <dbReference type="ARBA" id="ARBA00022728"/>
    </source>
</evidence>
<protein>
    <recommendedName>
        <fullName evidence="7">Pre-mRNA-splicing factor 38</fullName>
    </recommendedName>
</protein>
<evidence type="ECO:0000313" key="9">
    <source>
        <dbReference type="EMBL" id="EPQ28495.1"/>
    </source>
</evidence>
<feature type="compositionally biased region" description="Polar residues" evidence="8">
    <location>
        <begin position="367"/>
        <end position="376"/>
    </location>
</feature>
<comment type="subcellular location">
    <subcellularLocation>
        <location evidence="1 7">Nucleus</location>
    </subcellularLocation>
</comment>
<comment type="similarity">
    <text evidence="2 7">Belongs to the PRP38 family.</text>
</comment>
<dbReference type="RefSeq" id="XP_007879513.1">
    <property type="nucleotide sequence ID" value="XM_007881322.1"/>
</dbReference>
<keyword evidence="4 7" id="KW-0747">Spliceosome</keyword>
<dbReference type="HOGENOM" id="CLU_039466_1_1_1"/>
<dbReference type="KEGG" id="pfp:PFL1_03798"/>
<evidence type="ECO:0000256" key="6">
    <source>
        <dbReference type="ARBA" id="ARBA00023242"/>
    </source>
</evidence>
<sequence>MANRTLRGSLNVHGTNPQFLVEKTIRSRIYDSRFWKEHCFALTAESIIDRAVDLEYVGGTYGLQRPSPFLCLLQKLLQLQPEREIILEYLNAAEFKYLRALAAMYVRLTFRAVEVYELLEPLLDDYRKLRWRDMTGTYSLTYMDVFVDQLLTQERVCDIILPRLTRRDVLEEIEGLAPRTSKLEDVLLHGKAALSNGAGGVDGRDDADGSGAESDDSAAETRRERRLRAQRAARIRELRLQQERDGGGEGALEEGEEIEYASQELSDDEEAGAARERYVSRSPSRSVSPDRVQRRGSHDAPARYISRSPSRSRSRSRSRSPPGVSGQDGGEIEAAGGWVSRPPSRSPSRSPDRQRPPEADDGGYVSRSPSRSPDRE</sequence>
<feature type="compositionally biased region" description="Basic and acidic residues" evidence="8">
    <location>
        <begin position="238"/>
        <end position="247"/>
    </location>
</feature>
<gene>
    <name evidence="9" type="ORF">PFL1_03798</name>
</gene>
<dbReference type="OrthoDB" id="190958at2759"/>
<dbReference type="AlphaFoldDB" id="A0A061H922"/>
<evidence type="ECO:0000256" key="7">
    <source>
        <dbReference type="RuleBase" id="RU367025"/>
    </source>
</evidence>
<feature type="compositionally biased region" description="Basic and acidic residues" evidence="8">
    <location>
        <begin position="291"/>
        <end position="301"/>
    </location>
</feature>
<dbReference type="GO" id="GO:0000398">
    <property type="term" value="P:mRNA splicing, via spliceosome"/>
    <property type="evidence" value="ECO:0007669"/>
    <property type="project" value="UniProtKB-UniRule"/>
</dbReference>
<dbReference type="Proteomes" id="UP000053664">
    <property type="component" value="Unassembled WGS sequence"/>
</dbReference>
<accession>A0A061H922</accession>
<feature type="region of interest" description="Disordered" evidence="8">
    <location>
        <begin position="198"/>
        <end position="226"/>
    </location>
</feature>
<keyword evidence="3 7" id="KW-0507">mRNA processing</keyword>
<evidence type="ECO:0000256" key="5">
    <source>
        <dbReference type="ARBA" id="ARBA00023187"/>
    </source>
</evidence>
<dbReference type="Pfam" id="PF03371">
    <property type="entry name" value="PRP38"/>
    <property type="match status" value="1"/>
</dbReference>
<reference evidence="9 10" key="1">
    <citation type="journal article" date="2013" name="Plant Cell">
        <title>The transition from a phytopathogenic smut ancestor to an anamorphic biocontrol agent deciphered by comparative whole-genome analysis.</title>
        <authorList>
            <person name="Lefebvre F."/>
            <person name="Joly D.L."/>
            <person name="Labbe C."/>
            <person name="Teichmann B."/>
            <person name="Linning R."/>
            <person name="Belzile F."/>
            <person name="Bakkeren G."/>
            <person name="Belanger R.R."/>
        </authorList>
    </citation>
    <scope>NUCLEOTIDE SEQUENCE [LARGE SCALE GENOMIC DNA]</scope>
    <source>
        <strain evidence="9 10">PF-1</strain>
    </source>
</reference>
<feature type="region of interest" description="Disordered" evidence="8">
    <location>
        <begin position="238"/>
        <end position="376"/>
    </location>
</feature>
<evidence type="ECO:0000256" key="2">
    <source>
        <dbReference type="ARBA" id="ARBA00006164"/>
    </source>
</evidence>
<keyword evidence="5 7" id="KW-0508">mRNA splicing</keyword>
<feature type="compositionally biased region" description="Acidic residues" evidence="8">
    <location>
        <begin position="251"/>
        <end position="271"/>
    </location>
</feature>
<dbReference type="EMBL" id="KE361634">
    <property type="protein sequence ID" value="EPQ28495.1"/>
    <property type="molecule type" value="Genomic_DNA"/>
</dbReference>
<proteinExistence type="inferred from homology"/>
<dbReference type="GeneID" id="19317906"/>
<feature type="compositionally biased region" description="Low complexity" evidence="8">
    <location>
        <begin position="280"/>
        <end position="290"/>
    </location>
</feature>